<dbReference type="eggNOG" id="ENOG5030V66">
    <property type="taxonomic scope" value="Bacteria"/>
</dbReference>
<feature type="compositionally biased region" description="Low complexity" evidence="1">
    <location>
        <begin position="158"/>
        <end position="185"/>
    </location>
</feature>
<dbReference type="KEGG" id="rpc:RPC_3816"/>
<feature type="chain" id="PRO_5004199337" evidence="2">
    <location>
        <begin position="27"/>
        <end position="222"/>
    </location>
</feature>
<keyword evidence="2" id="KW-0732">Signal</keyword>
<dbReference type="HOGENOM" id="CLU_1266083_0_0_5"/>
<feature type="region of interest" description="Disordered" evidence="1">
    <location>
        <begin position="125"/>
        <end position="185"/>
    </location>
</feature>
<feature type="compositionally biased region" description="Pro residues" evidence="1">
    <location>
        <begin position="134"/>
        <end position="143"/>
    </location>
</feature>
<sequence length="222" mass="23880">MTETNTFVLLLAVGLGAVALPAPAPAQWWSRTPADFEDCAEHAEKTASSKQARADLVMQCEAKFAGRRKPGGGYTYYDFMQNKHFDIAGPNPTAEEQREFDQHYTAFLDEQRRSIIAAAFAQKQRELNEDKPVSAPPPSPQPHPTRAQAGPVAPPAPASARASSDAARPAATRPPRAARPPRAVASVCREDALSCGWSHLAAGVSSIKKTLFGPPPKKTKRG</sequence>
<feature type="signal peptide" evidence="2">
    <location>
        <begin position="1"/>
        <end position="26"/>
    </location>
</feature>
<evidence type="ECO:0000256" key="2">
    <source>
        <dbReference type="SAM" id="SignalP"/>
    </source>
</evidence>
<gene>
    <name evidence="3" type="ordered locus">RPC_3816</name>
</gene>
<reference evidence="3" key="1">
    <citation type="submission" date="2006-03" db="EMBL/GenBank/DDBJ databases">
        <title>Complete sequence of Rhodopseudomonas palustris BisB18.</title>
        <authorList>
            <consortium name="US DOE Joint Genome Institute"/>
            <person name="Copeland A."/>
            <person name="Lucas S."/>
            <person name="Lapidus A."/>
            <person name="Barry K."/>
            <person name="Detter J.C."/>
            <person name="Glavina del Rio T."/>
            <person name="Hammon N."/>
            <person name="Israni S."/>
            <person name="Dalin E."/>
            <person name="Tice H."/>
            <person name="Pitluck S."/>
            <person name="Chain P."/>
            <person name="Malfatti S."/>
            <person name="Shin M."/>
            <person name="Vergez L."/>
            <person name="Schmutz J."/>
            <person name="Larimer F."/>
            <person name="Land M."/>
            <person name="Hauser L."/>
            <person name="Pelletier D.A."/>
            <person name="Kyrpides N."/>
            <person name="Anderson I."/>
            <person name="Oda Y."/>
            <person name="Harwood C.S."/>
            <person name="Richardson P."/>
        </authorList>
    </citation>
    <scope>NUCLEOTIDE SEQUENCE [LARGE SCALE GENOMIC DNA]</scope>
    <source>
        <strain evidence="3">BisB18</strain>
    </source>
</reference>
<evidence type="ECO:0000256" key="1">
    <source>
        <dbReference type="SAM" id="MobiDB-lite"/>
    </source>
</evidence>
<accession>Q20ZT6</accession>
<name>Q20ZT6_RHOPB</name>
<proteinExistence type="predicted"/>
<dbReference type="RefSeq" id="WP_011474232.1">
    <property type="nucleotide sequence ID" value="NC_007925.1"/>
</dbReference>
<evidence type="ECO:0000313" key="3">
    <source>
        <dbReference type="EMBL" id="ABD89350.1"/>
    </source>
</evidence>
<dbReference type="AlphaFoldDB" id="Q20ZT6"/>
<dbReference type="EMBL" id="CP000301">
    <property type="protein sequence ID" value="ABD89350.1"/>
    <property type="molecule type" value="Genomic_DNA"/>
</dbReference>
<protein>
    <submittedName>
        <fullName evidence="3">Uncharacterized protein</fullName>
    </submittedName>
</protein>
<organism evidence="3">
    <name type="scientific">Rhodopseudomonas palustris (strain BisB18)</name>
    <dbReference type="NCBI Taxonomy" id="316056"/>
    <lineage>
        <taxon>Bacteria</taxon>
        <taxon>Pseudomonadati</taxon>
        <taxon>Pseudomonadota</taxon>
        <taxon>Alphaproteobacteria</taxon>
        <taxon>Hyphomicrobiales</taxon>
        <taxon>Nitrobacteraceae</taxon>
        <taxon>Rhodopseudomonas</taxon>
    </lineage>
</organism>